<gene>
    <name evidence="3" type="ORF">A176_002076</name>
</gene>
<feature type="chain" id="PRO_5005211939" evidence="2">
    <location>
        <begin position="22"/>
        <end position="367"/>
    </location>
</feature>
<dbReference type="RefSeq" id="WP_002639853.1">
    <property type="nucleotide sequence ID" value="NZ_CP012109.1"/>
</dbReference>
<keyword evidence="3" id="KW-0449">Lipoprotein</keyword>
<evidence type="ECO:0000256" key="1">
    <source>
        <dbReference type="SAM" id="MobiDB-lite"/>
    </source>
</evidence>
<evidence type="ECO:0000256" key="2">
    <source>
        <dbReference type="SAM" id="SignalP"/>
    </source>
</evidence>
<keyword evidence="4" id="KW-1185">Reference proteome</keyword>
<dbReference type="EMBL" id="CP012109">
    <property type="protein sequence ID" value="AKQ65164.1"/>
    <property type="molecule type" value="Genomic_DNA"/>
</dbReference>
<evidence type="ECO:0000313" key="4">
    <source>
        <dbReference type="Proteomes" id="UP000009026"/>
    </source>
</evidence>
<proteinExistence type="predicted"/>
<evidence type="ECO:0000313" key="3">
    <source>
        <dbReference type="EMBL" id="AKQ65164.1"/>
    </source>
</evidence>
<dbReference type="STRING" id="1297742.A176_002076"/>
<protein>
    <submittedName>
        <fullName evidence="3">Putative lipoprotein</fullName>
    </submittedName>
</protein>
<feature type="region of interest" description="Disordered" evidence="1">
    <location>
        <begin position="316"/>
        <end position="367"/>
    </location>
</feature>
<sequence>MKRTLQVSAVALSLLSGCATVQKPAMCFAEAGPNARSFPTPDIWFSLMLHGYDKDTSANPRPSVDCAGAPVWWQDPAADECVEAGPDSQPLPPAEKLSEEDLVLETLQAGQRLVWVQTRRFTNGEALGPVALVETNEQGFRVEALGSLRAMAKNTKLRLEKVKGTQILVAEGDACTTGDEEVCRRHARIMPLRTNRFFSESVSNANRACLGAAWFPLSRELTFQLPNGLRRKFELTSTLTFAEDGISVQEQVQVSDSDPAQPDVAPRLYRRAQDTRALELANNALVGNKASLWSRMVEQQVRIGATAVPEAPIWAMPPKKAPLQPSEASTASKTPAPAPAPAGTTSTPAKPAAAKKPGSTTATPSGP</sequence>
<dbReference type="AlphaFoldDB" id="A0A0H4WQY2"/>
<dbReference type="PATRIC" id="fig|1297742.4.peg.2102"/>
<dbReference type="OrthoDB" id="5380004at2"/>
<organism evidence="3 4">
    <name type="scientific">Pseudomyxococcus hansupus</name>
    <dbReference type="NCBI Taxonomy" id="1297742"/>
    <lineage>
        <taxon>Bacteria</taxon>
        <taxon>Pseudomonadati</taxon>
        <taxon>Myxococcota</taxon>
        <taxon>Myxococcia</taxon>
        <taxon>Myxococcales</taxon>
        <taxon>Cystobacterineae</taxon>
        <taxon>Myxococcaceae</taxon>
        <taxon>Pseudomyxococcus</taxon>
    </lineage>
</organism>
<feature type="compositionally biased region" description="Low complexity" evidence="1">
    <location>
        <begin position="328"/>
        <end position="367"/>
    </location>
</feature>
<dbReference type="KEGG" id="mym:A176_002076"/>
<feature type="signal peptide" evidence="2">
    <location>
        <begin position="1"/>
        <end position="21"/>
    </location>
</feature>
<dbReference type="Proteomes" id="UP000009026">
    <property type="component" value="Chromosome"/>
</dbReference>
<name>A0A0H4WQY2_9BACT</name>
<dbReference type="PROSITE" id="PS51257">
    <property type="entry name" value="PROKAR_LIPOPROTEIN"/>
    <property type="match status" value="1"/>
</dbReference>
<reference evidence="3 4" key="1">
    <citation type="journal article" date="2016" name="PLoS ONE">
        <title>Complete Genome Sequence and Comparative Genomics of a Novel Myxobacterium Myxococcus hansupus.</title>
        <authorList>
            <person name="Sharma G."/>
            <person name="Narwani T."/>
            <person name="Subramanian S."/>
        </authorList>
    </citation>
    <scope>NUCLEOTIDE SEQUENCE [LARGE SCALE GENOMIC DNA]</scope>
    <source>
        <strain evidence="4">mixupus</strain>
    </source>
</reference>
<keyword evidence="2" id="KW-0732">Signal</keyword>
<dbReference type="eggNOG" id="ENOG50319FX">
    <property type="taxonomic scope" value="Bacteria"/>
</dbReference>
<accession>A0A0H4WQY2</accession>